<feature type="compositionally biased region" description="Basic and acidic residues" evidence="1">
    <location>
        <begin position="26"/>
        <end position="35"/>
    </location>
</feature>
<sequence length="248" mass="27462">MAEETTQDSLLGDQAGNSPEPWYGEGQKELVDTKGWKTGADAISSYTELEKSMGGRLKMPTPESSAEEVRAFYQKTGCPENPAGYELATPEGDFPQNESMENAIKQIAYDMGVSKQSFEAIVKGYYDQMSADMVATKESGEKVLREDLGDSYDEGIKIANRFLETCSDEFCTMAKQLGLYNNPIFIKEWIAKGTQTLSDTLIKGTADGDKSDGGYVPQYKDSPEMYAMGDDDESKKAREYFKARGITY</sequence>
<organism evidence="2">
    <name type="scientific">marine sediment metagenome</name>
    <dbReference type="NCBI Taxonomy" id="412755"/>
    <lineage>
        <taxon>unclassified sequences</taxon>
        <taxon>metagenomes</taxon>
        <taxon>ecological metagenomes</taxon>
    </lineage>
</organism>
<gene>
    <name evidence="2" type="ORF">LCGC14_1221110</name>
</gene>
<comment type="caution">
    <text evidence="2">The sequence shown here is derived from an EMBL/GenBank/DDBJ whole genome shotgun (WGS) entry which is preliminary data.</text>
</comment>
<feature type="region of interest" description="Disordered" evidence="1">
    <location>
        <begin position="1"/>
        <end position="37"/>
    </location>
</feature>
<dbReference type="AlphaFoldDB" id="A0A0F9PFQ7"/>
<protein>
    <submittedName>
        <fullName evidence="2">Uncharacterized protein</fullName>
    </submittedName>
</protein>
<dbReference type="EMBL" id="LAZR01006430">
    <property type="protein sequence ID" value="KKM92172.1"/>
    <property type="molecule type" value="Genomic_DNA"/>
</dbReference>
<reference evidence="2" key="1">
    <citation type="journal article" date="2015" name="Nature">
        <title>Complex archaea that bridge the gap between prokaryotes and eukaryotes.</title>
        <authorList>
            <person name="Spang A."/>
            <person name="Saw J.H."/>
            <person name="Jorgensen S.L."/>
            <person name="Zaremba-Niedzwiedzka K."/>
            <person name="Martijn J."/>
            <person name="Lind A.E."/>
            <person name="van Eijk R."/>
            <person name="Schleper C."/>
            <person name="Guy L."/>
            <person name="Ettema T.J."/>
        </authorList>
    </citation>
    <scope>NUCLEOTIDE SEQUENCE</scope>
</reference>
<accession>A0A0F9PFQ7</accession>
<proteinExistence type="predicted"/>
<name>A0A0F9PFQ7_9ZZZZ</name>
<evidence type="ECO:0000256" key="1">
    <source>
        <dbReference type="SAM" id="MobiDB-lite"/>
    </source>
</evidence>
<evidence type="ECO:0000313" key="2">
    <source>
        <dbReference type="EMBL" id="KKM92172.1"/>
    </source>
</evidence>